<evidence type="ECO:0008006" key="4">
    <source>
        <dbReference type="Google" id="ProtNLM"/>
    </source>
</evidence>
<reference evidence="2" key="1">
    <citation type="journal article" date="2017" name="Nature">
        <title>The genome of Chenopodium quinoa.</title>
        <authorList>
            <person name="Jarvis D.E."/>
            <person name="Ho Y.S."/>
            <person name="Lightfoot D.J."/>
            <person name="Schmoeckel S.M."/>
            <person name="Li B."/>
            <person name="Borm T.J.A."/>
            <person name="Ohyanagi H."/>
            <person name="Mineta K."/>
            <person name="Michell C.T."/>
            <person name="Saber N."/>
            <person name="Kharbatia N.M."/>
            <person name="Rupper R.R."/>
            <person name="Sharp A.R."/>
            <person name="Dally N."/>
            <person name="Boughton B.A."/>
            <person name="Woo Y.H."/>
            <person name="Gao G."/>
            <person name="Schijlen E.G.W.M."/>
            <person name="Guo X."/>
            <person name="Momin A.A."/>
            <person name="Negrao S."/>
            <person name="Al-Babili S."/>
            <person name="Gehring C."/>
            <person name="Roessner U."/>
            <person name="Jung C."/>
            <person name="Murphy K."/>
            <person name="Arold S.T."/>
            <person name="Gojobori T."/>
            <person name="van der Linden C.G."/>
            <person name="van Loo E.N."/>
            <person name="Jellen E.N."/>
            <person name="Maughan P.J."/>
            <person name="Tester M."/>
        </authorList>
    </citation>
    <scope>NUCLEOTIDE SEQUENCE [LARGE SCALE GENOMIC DNA]</scope>
    <source>
        <strain evidence="2">cv. PI 614886</strain>
    </source>
</reference>
<dbReference type="PANTHER" id="PTHR37610">
    <property type="entry name" value="CCHC-TYPE DOMAIN-CONTAINING PROTEIN"/>
    <property type="match status" value="1"/>
</dbReference>
<keyword evidence="3" id="KW-1185">Reference proteome</keyword>
<dbReference type="PANTHER" id="PTHR37610:SF40">
    <property type="entry name" value="OS01G0909600 PROTEIN"/>
    <property type="match status" value="1"/>
</dbReference>
<name>A0A803MTN0_CHEQI</name>
<dbReference type="AlphaFoldDB" id="A0A803MTN0"/>
<evidence type="ECO:0000313" key="3">
    <source>
        <dbReference type="Proteomes" id="UP000596660"/>
    </source>
</evidence>
<reference evidence="2" key="2">
    <citation type="submission" date="2021-03" db="UniProtKB">
        <authorList>
            <consortium name="EnsemblPlants"/>
        </authorList>
    </citation>
    <scope>IDENTIFICATION</scope>
</reference>
<sequence>MALGSRNKLGYIDGKLKRPNLGHADYGKWYRNDNAVRGWILASMTTNLAKSLIYLETSKELWDEVKERYGQTNAPPFYQRKKELSFENIRGRILAMEPLTPVNRAFHLVQQQEKQKEIIGNMSTNTEVIRRKNASSSWGIQTGSRTHQKEREKSGTKPDPSLISTVVQEVMKAMSEKQHLANFAGLPDGQVKNVKEIGSVKLTDNIVLKNVLLLPDFKHNLILVRRFAVESMPIQEENTEHKETRRSERERTVSKKLKDYIYKIPGMRGELDKYAAFTVHIVKGMKNHSPDYIACMSKIIKVTEPNRYEQAEGHPGWEAAMQ</sequence>
<protein>
    <recommendedName>
        <fullName evidence="4">Retrotransposon Copia-like N-terminal domain-containing protein</fullName>
    </recommendedName>
</protein>
<feature type="compositionally biased region" description="Basic and acidic residues" evidence="1">
    <location>
        <begin position="147"/>
        <end position="156"/>
    </location>
</feature>
<accession>A0A803MTN0</accession>
<evidence type="ECO:0000313" key="2">
    <source>
        <dbReference type="EnsemblPlants" id="AUR62035021-RA:cds"/>
    </source>
</evidence>
<organism evidence="2 3">
    <name type="scientific">Chenopodium quinoa</name>
    <name type="common">Quinoa</name>
    <dbReference type="NCBI Taxonomy" id="63459"/>
    <lineage>
        <taxon>Eukaryota</taxon>
        <taxon>Viridiplantae</taxon>
        <taxon>Streptophyta</taxon>
        <taxon>Embryophyta</taxon>
        <taxon>Tracheophyta</taxon>
        <taxon>Spermatophyta</taxon>
        <taxon>Magnoliopsida</taxon>
        <taxon>eudicotyledons</taxon>
        <taxon>Gunneridae</taxon>
        <taxon>Pentapetalae</taxon>
        <taxon>Caryophyllales</taxon>
        <taxon>Chenopodiaceae</taxon>
        <taxon>Chenopodioideae</taxon>
        <taxon>Atripliceae</taxon>
        <taxon>Chenopodium</taxon>
    </lineage>
</organism>
<dbReference type="Gramene" id="AUR62035021-RA">
    <property type="protein sequence ID" value="AUR62035021-RA:cds"/>
    <property type="gene ID" value="AUR62035021"/>
</dbReference>
<feature type="region of interest" description="Disordered" evidence="1">
    <location>
        <begin position="133"/>
        <end position="160"/>
    </location>
</feature>
<proteinExistence type="predicted"/>
<feature type="compositionally biased region" description="Polar residues" evidence="1">
    <location>
        <begin position="134"/>
        <end position="145"/>
    </location>
</feature>
<evidence type="ECO:0000256" key="1">
    <source>
        <dbReference type="SAM" id="MobiDB-lite"/>
    </source>
</evidence>
<dbReference type="EnsemblPlants" id="AUR62035021-RA">
    <property type="protein sequence ID" value="AUR62035021-RA:cds"/>
    <property type="gene ID" value="AUR62035021"/>
</dbReference>
<dbReference type="Proteomes" id="UP000596660">
    <property type="component" value="Unplaced"/>
</dbReference>